<dbReference type="Pfam" id="PF10996">
    <property type="entry name" value="Beta-Casp"/>
    <property type="match status" value="1"/>
</dbReference>
<protein>
    <recommendedName>
        <fullName evidence="4">Cleavage and polyadenylation specificity factor subunit 2</fullName>
    </recommendedName>
    <alternativeName>
        <fullName evidence="4">Cleavage and polyadenylation specificity factor 100 kDa subunit</fullName>
    </alternativeName>
</protein>
<sequence>MFTFCPLQGALSDSPASQSLLELDGGVKVLVDLGWDETFDVEKLKDIEKQVTTLSLILVTHATASHLAAYAHCCKNIPQFTRIPVYATRPVIDLGRTLIQDLYTSSPAAATTVPQSSLTESAYSLTQTATTAQNLLLQSPTNEEIARYFSLIQPLKYSQPHQPLPSPFSPPLNGLTITAYNSGHTLGGTIWHIQHGLESIVYAVDWNQARENVFAGAAWLGGAGGGGAEVIEQLRKPTALICSSRGADRTAQTGGRAKRDEQLVDTIKACVTRGGTVLIPVDSSARVLELSYLLEHAWRIDAASDAGVLKTAKLYLAGRNMSSTMRYARSMLEWMDDSIVQEFEAFAEGQRKVNGANEKKEGGPFDFKYLRLLERKAQIARLLSQNPDNVSTEGRVILASDSSIEWGFSKDLIKGLARDSRNLVILTDKPGLSKTDKPSIARTLWDWWKERKDGVSVEQNANGENLEFVYAGGRELEIREAQRHALEGDELALYQQWLATQRQLQATQQSGGAAGLEATADVVDDASSESSSDSEDEDGEQQGKALNVSTAIAQAGRKNVVLKDEDLGINVLIKKKGVYDFDSRGKKGRERTFPIAIRRKRQDDFGELIRPEDYLRAEEKEEEGQDNTSMEAADDKLGKKRRWDDFAKTGAGVKRQQNMRAGSADGEEAAAGDHDGFVPDELDSIEDVETEEPTGPCKLTYQTETVKTNMRIAFVDFSGLHDKRSLDMLIPLIQPRKLILVGGERDETLSLAEDCRRALGGDSGNAGAGSERSVDVFTPEVGVVVDASVDTNAWVVKLADPLVRKIKWQNVRGLGIVTITGQLLATHLNEAAAADEDAANKRQKTEEASSTTLTNMAADIPSATPVLDVLPANLISAVRSAAQPLHVGDLRLADLRRAMQSAGHAAEFRGEGTLVVDGTVAVRKTSAGRVEVESVGMPTARRSTFYEVRKMIYDNLAVVAGA</sequence>
<feature type="region of interest" description="Disordered" evidence="5">
    <location>
        <begin position="654"/>
        <end position="678"/>
    </location>
</feature>
<dbReference type="InterPro" id="IPR025069">
    <property type="entry name" value="Cpsf2_C"/>
</dbReference>
<evidence type="ECO:0000256" key="4">
    <source>
        <dbReference type="RuleBase" id="RU365006"/>
    </source>
</evidence>
<dbReference type="InterPro" id="IPR022712">
    <property type="entry name" value="Beta_Casp"/>
</dbReference>
<evidence type="ECO:0000313" key="7">
    <source>
        <dbReference type="EMBL" id="KAF5687465.1"/>
    </source>
</evidence>
<dbReference type="InterPro" id="IPR001279">
    <property type="entry name" value="Metallo-B-lactamas"/>
</dbReference>
<proteinExistence type="inferred from homology"/>
<reference evidence="8" key="1">
    <citation type="journal article" date="2020" name="BMC Genomics">
        <title>Correction to: Identification and distribution of gene clusters required for synthesis of sphingolipid metabolism inhibitors in diverse species of the filamentous fungus Fusarium.</title>
        <authorList>
            <person name="Kim H.S."/>
            <person name="Lohmar J.M."/>
            <person name="Busman M."/>
            <person name="Brown D.W."/>
            <person name="Naumann T.A."/>
            <person name="Divon H.H."/>
            <person name="Lysoe E."/>
            <person name="Uhlig S."/>
            <person name="Proctor R.H."/>
        </authorList>
    </citation>
    <scope>NUCLEOTIDE SEQUENCE [LARGE SCALE GENOMIC DNA]</scope>
    <source>
        <strain evidence="8">NRRL 25331</strain>
    </source>
</reference>
<organism evidence="7 8">
    <name type="scientific">Fusarium circinatum</name>
    <name type="common">Pitch canker fungus</name>
    <name type="synonym">Gibberella circinata</name>
    <dbReference type="NCBI Taxonomy" id="48490"/>
    <lineage>
        <taxon>Eukaryota</taxon>
        <taxon>Fungi</taxon>
        <taxon>Dikarya</taxon>
        <taxon>Ascomycota</taxon>
        <taxon>Pezizomycotina</taxon>
        <taxon>Sordariomycetes</taxon>
        <taxon>Hypocreomycetidae</taxon>
        <taxon>Hypocreales</taxon>
        <taxon>Nectriaceae</taxon>
        <taxon>Fusarium</taxon>
        <taxon>Fusarium fujikuroi species complex</taxon>
    </lineage>
</organism>
<feature type="domain" description="Beta-Casp" evidence="6">
    <location>
        <begin position="287"/>
        <end position="444"/>
    </location>
</feature>
<keyword evidence="3 4" id="KW-0539">Nucleus</keyword>
<dbReference type="EMBL" id="JAAQPE010000074">
    <property type="protein sequence ID" value="KAF5687465.1"/>
    <property type="molecule type" value="Genomic_DNA"/>
</dbReference>
<evidence type="ECO:0000256" key="3">
    <source>
        <dbReference type="ARBA" id="ARBA00023242"/>
    </source>
</evidence>
<name>A0A8H5UGQ5_FUSCI</name>
<feature type="region of interest" description="Disordered" evidence="5">
    <location>
        <begin position="522"/>
        <end position="544"/>
    </location>
</feature>
<dbReference type="PANTHER" id="PTHR45922">
    <property type="entry name" value="CLEAVAGE AND POLYADENYLATION SPECIFICITY FACTOR SUBUNIT 2"/>
    <property type="match status" value="1"/>
</dbReference>
<comment type="subcellular location">
    <subcellularLocation>
        <location evidence="1 4">Nucleus</location>
    </subcellularLocation>
</comment>
<accession>A0A8H5UGQ5</accession>
<keyword evidence="4" id="KW-0694">RNA-binding</keyword>
<gene>
    <name evidence="7" type="ORF">FCIRC_2344</name>
</gene>
<dbReference type="InterPro" id="IPR011108">
    <property type="entry name" value="RMMBL"/>
</dbReference>
<dbReference type="GO" id="GO:0003723">
    <property type="term" value="F:RNA binding"/>
    <property type="evidence" value="ECO:0007669"/>
    <property type="project" value="UniProtKB-KW"/>
</dbReference>
<dbReference type="GO" id="GO:0006397">
    <property type="term" value="P:mRNA processing"/>
    <property type="evidence" value="ECO:0007669"/>
    <property type="project" value="UniProtKB-KW"/>
</dbReference>
<dbReference type="Pfam" id="PF07521">
    <property type="entry name" value="RMMBL"/>
    <property type="match status" value="1"/>
</dbReference>
<dbReference type="Gene3D" id="3.60.15.10">
    <property type="entry name" value="Ribonuclease Z/Hydroxyacylglutathione hydrolase-like"/>
    <property type="match status" value="1"/>
</dbReference>
<dbReference type="AlphaFoldDB" id="A0A8H5UGQ5"/>
<evidence type="ECO:0000259" key="6">
    <source>
        <dbReference type="SMART" id="SM01027"/>
    </source>
</evidence>
<dbReference type="SUPFAM" id="SSF56281">
    <property type="entry name" value="Metallo-hydrolase/oxidoreductase"/>
    <property type="match status" value="1"/>
</dbReference>
<evidence type="ECO:0000313" key="8">
    <source>
        <dbReference type="Proteomes" id="UP000572754"/>
    </source>
</evidence>
<dbReference type="InterPro" id="IPR036866">
    <property type="entry name" value="RibonucZ/Hydroxyglut_hydro"/>
</dbReference>
<evidence type="ECO:0000256" key="2">
    <source>
        <dbReference type="ARBA" id="ARBA00022664"/>
    </source>
</evidence>
<dbReference type="Pfam" id="PF16661">
    <property type="entry name" value="Lactamase_B_6"/>
    <property type="match status" value="1"/>
</dbReference>
<dbReference type="Pfam" id="PF13299">
    <property type="entry name" value="CPSF100_C"/>
    <property type="match status" value="1"/>
</dbReference>
<keyword evidence="2 4" id="KW-0507">mRNA processing</keyword>
<evidence type="ECO:0000256" key="5">
    <source>
        <dbReference type="SAM" id="MobiDB-lite"/>
    </source>
</evidence>
<reference evidence="7 8" key="2">
    <citation type="submission" date="2020-05" db="EMBL/GenBank/DDBJ databases">
        <title>Identification and distribution of gene clusters putatively required for synthesis of sphingolipid metabolism inhibitors in phylogenetically diverse species of the filamentous fungus Fusarium.</title>
        <authorList>
            <person name="Kim H.-S."/>
            <person name="Busman M."/>
            <person name="Brown D.W."/>
            <person name="Divon H."/>
            <person name="Uhlig S."/>
            <person name="Proctor R.H."/>
        </authorList>
    </citation>
    <scope>NUCLEOTIDE SEQUENCE [LARGE SCALE GENOMIC DNA]</scope>
    <source>
        <strain evidence="7 8">NRRL 25331</strain>
    </source>
</reference>
<keyword evidence="8" id="KW-1185">Reference proteome</keyword>
<comment type="similarity">
    <text evidence="4">Belongs to the metallo-beta-lactamase superfamily. RNA-metabolizing metallo-beta-lactamase-like family. CPSF2/YSH1 subfamily.</text>
</comment>
<feature type="region of interest" description="Disordered" evidence="5">
    <location>
        <begin position="615"/>
        <end position="637"/>
    </location>
</feature>
<feature type="compositionally biased region" description="Acidic residues" evidence="5">
    <location>
        <begin position="522"/>
        <end position="540"/>
    </location>
</feature>
<dbReference type="InterPro" id="IPR027075">
    <property type="entry name" value="CPSF2"/>
</dbReference>
<dbReference type="SMART" id="SM01027">
    <property type="entry name" value="Beta-Casp"/>
    <property type="match status" value="1"/>
</dbReference>
<dbReference type="GO" id="GO:0005847">
    <property type="term" value="C:mRNA cleavage and polyadenylation specificity factor complex"/>
    <property type="evidence" value="ECO:0007669"/>
    <property type="project" value="InterPro"/>
</dbReference>
<dbReference type="Proteomes" id="UP000572754">
    <property type="component" value="Unassembled WGS sequence"/>
</dbReference>
<evidence type="ECO:0000256" key="1">
    <source>
        <dbReference type="ARBA" id="ARBA00004123"/>
    </source>
</evidence>
<comment type="caution">
    <text evidence="7">The sequence shown here is derived from an EMBL/GenBank/DDBJ whole genome shotgun (WGS) entry which is preliminary data.</text>
</comment>
<dbReference type="PANTHER" id="PTHR45922:SF1">
    <property type="entry name" value="CLEAVAGE AND POLYADENYLATION SPECIFICITY FACTOR SUBUNIT 2"/>
    <property type="match status" value="1"/>
</dbReference>